<dbReference type="GO" id="GO:0016887">
    <property type="term" value="F:ATP hydrolysis activity"/>
    <property type="evidence" value="ECO:0007669"/>
    <property type="project" value="InterPro"/>
</dbReference>
<accession>A0A1Y0VQ25</accession>
<evidence type="ECO:0000259" key="5">
    <source>
        <dbReference type="PROSITE" id="PS50893"/>
    </source>
</evidence>
<keyword evidence="6" id="KW-0378">Hydrolase</keyword>
<dbReference type="InterPro" id="IPR003593">
    <property type="entry name" value="AAA+_ATPase"/>
</dbReference>
<name>A0A1Y0VQ25_PEDPE</name>
<proteinExistence type="predicted"/>
<dbReference type="PANTHER" id="PTHR43423:SF1">
    <property type="entry name" value="ABC TRANSPORTER I FAMILY MEMBER 17"/>
    <property type="match status" value="1"/>
</dbReference>
<gene>
    <name evidence="6" type="ORF">S100892_01727</name>
</gene>
<protein>
    <submittedName>
        <fullName evidence="6">Phosphate-transporting ATPase</fullName>
        <ecNumber evidence="6">3.6.3.27</ecNumber>
    </submittedName>
</protein>
<dbReference type="Proteomes" id="UP000196118">
    <property type="component" value="Chromosome"/>
</dbReference>
<dbReference type="InterPro" id="IPR027417">
    <property type="entry name" value="P-loop_NTPase"/>
</dbReference>
<dbReference type="GO" id="GO:0016020">
    <property type="term" value="C:membrane"/>
    <property type="evidence" value="ECO:0007669"/>
    <property type="project" value="InterPro"/>
</dbReference>
<dbReference type="Gene3D" id="3.40.50.300">
    <property type="entry name" value="P-loop containing nucleotide triphosphate hydrolases"/>
    <property type="match status" value="1"/>
</dbReference>
<keyword evidence="4" id="KW-0067">ATP-binding</keyword>
<keyword evidence="3" id="KW-0547">Nucleotide-binding</keyword>
<dbReference type="EMBL" id="CP021474">
    <property type="protein sequence ID" value="ARW20270.1"/>
    <property type="molecule type" value="Genomic_DNA"/>
</dbReference>
<dbReference type="GO" id="GO:0005524">
    <property type="term" value="F:ATP binding"/>
    <property type="evidence" value="ECO:0007669"/>
    <property type="project" value="UniProtKB-KW"/>
</dbReference>
<evidence type="ECO:0000256" key="3">
    <source>
        <dbReference type="ARBA" id="ARBA00022741"/>
    </source>
</evidence>
<dbReference type="PROSITE" id="PS50893">
    <property type="entry name" value="ABC_TRANSPORTER_2"/>
    <property type="match status" value="1"/>
</dbReference>
<evidence type="ECO:0000313" key="6">
    <source>
        <dbReference type="EMBL" id="ARW20270.1"/>
    </source>
</evidence>
<organism evidence="6 7">
    <name type="scientific">Pediococcus pentosaceus</name>
    <dbReference type="NCBI Taxonomy" id="1255"/>
    <lineage>
        <taxon>Bacteria</taxon>
        <taxon>Bacillati</taxon>
        <taxon>Bacillota</taxon>
        <taxon>Bacilli</taxon>
        <taxon>Lactobacillales</taxon>
        <taxon>Lactobacillaceae</taxon>
        <taxon>Pediococcus</taxon>
    </lineage>
</organism>
<keyword evidence="2" id="KW-0592">Phosphate transport</keyword>
<evidence type="ECO:0000256" key="2">
    <source>
        <dbReference type="ARBA" id="ARBA00022592"/>
    </source>
</evidence>
<dbReference type="GO" id="GO:0005315">
    <property type="term" value="F:phosphate transmembrane transporter activity"/>
    <property type="evidence" value="ECO:0007669"/>
    <property type="project" value="InterPro"/>
</dbReference>
<evidence type="ECO:0000256" key="1">
    <source>
        <dbReference type="ARBA" id="ARBA00022448"/>
    </source>
</evidence>
<evidence type="ECO:0000256" key="4">
    <source>
        <dbReference type="ARBA" id="ARBA00022840"/>
    </source>
</evidence>
<reference evidence="6 7" key="1">
    <citation type="submission" date="2017-05" db="EMBL/GenBank/DDBJ databases">
        <title>Genome sequence of Pediococcus pentosaceus strain SRCM100892.</title>
        <authorList>
            <person name="Cho S.H."/>
        </authorList>
    </citation>
    <scope>NUCLEOTIDE SEQUENCE [LARGE SCALE GENOMIC DNA]</scope>
    <source>
        <strain evidence="6 7">SRCM100892</strain>
    </source>
</reference>
<evidence type="ECO:0000313" key="7">
    <source>
        <dbReference type="Proteomes" id="UP000196118"/>
    </source>
</evidence>
<dbReference type="Pfam" id="PF00005">
    <property type="entry name" value="ABC_tran"/>
    <property type="match status" value="1"/>
</dbReference>
<dbReference type="PROSITE" id="PS00211">
    <property type="entry name" value="ABC_TRANSPORTER_1"/>
    <property type="match status" value="1"/>
</dbReference>
<sequence length="252" mass="27969">MVKDIITAENVHLYYGQKEALHGISLGFPEKEITALIGPSGSGKSTFIRTLNRMSDLNPEVTVTGATRLDGEDIYSPKTDTVELRKRVGMVFQQPNPFPFSVYDNVTYGLRLSGIKDKALLDQRVEESLKLAAVWDETKDHLKENALSFSGGQQQRICIARVLAVQPEIILLDEPTSALDPVSSAKVEDSLLAIKDQFTIAVVTHNMQQASRISDQTAFFLDGNLVEFSKTVDMFTHPEKQETSDYLNGKFG</sequence>
<dbReference type="NCBIfam" id="TIGR00972">
    <property type="entry name" value="3a0107s01c2"/>
    <property type="match status" value="1"/>
</dbReference>
<dbReference type="CDD" id="cd03260">
    <property type="entry name" value="ABC_PstB_phosphate_transporter"/>
    <property type="match status" value="1"/>
</dbReference>
<dbReference type="SUPFAM" id="SSF52540">
    <property type="entry name" value="P-loop containing nucleoside triphosphate hydrolases"/>
    <property type="match status" value="1"/>
</dbReference>
<keyword evidence="1" id="KW-0813">Transport</keyword>
<dbReference type="AlphaFoldDB" id="A0A1Y0VQ25"/>
<dbReference type="SMART" id="SM00382">
    <property type="entry name" value="AAA"/>
    <property type="match status" value="1"/>
</dbReference>
<dbReference type="InterPro" id="IPR003439">
    <property type="entry name" value="ABC_transporter-like_ATP-bd"/>
</dbReference>
<dbReference type="GO" id="GO:0035435">
    <property type="term" value="P:phosphate ion transmembrane transport"/>
    <property type="evidence" value="ECO:0007669"/>
    <property type="project" value="InterPro"/>
</dbReference>
<feature type="domain" description="ABC transporter" evidence="5">
    <location>
        <begin position="6"/>
        <end position="247"/>
    </location>
</feature>
<dbReference type="InterPro" id="IPR017871">
    <property type="entry name" value="ABC_transporter-like_CS"/>
</dbReference>
<dbReference type="EC" id="3.6.3.27" evidence="6"/>
<dbReference type="PANTHER" id="PTHR43423">
    <property type="entry name" value="ABC TRANSPORTER I FAMILY MEMBER 17"/>
    <property type="match status" value="1"/>
</dbReference>
<dbReference type="InterPro" id="IPR005670">
    <property type="entry name" value="PstB-like"/>
</dbReference>